<reference evidence="1" key="1">
    <citation type="submission" date="2020-10" db="EMBL/GenBank/DDBJ databases">
        <authorList>
            <person name="Gilroy R."/>
        </authorList>
    </citation>
    <scope>NUCLEOTIDE SEQUENCE</scope>
    <source>
        <strain evidence="1">10532</strain>
    </source>
</reference>
<sequence>MLTCFEFMFSNENHLVPVSITVNNIAENRGELYIAVYSTKKSYKQEKPDYSFIGRVSEKSLVWETLLPEGDYLIAVFQDLNGNKELDTKLFGIPNEPVALSGWNGKGFPKGWKEQSFNIKAGNPVDIILNLVFY</sequence>
<reference evidence="1" key="2">
    <citation type="journal article" date="2021" name="PeerJ">
        <title>Extensive microbial diversity within the chicken gut microbiome revealed by metagenomics and culture.</title>
        <authorList>
            <person name="Gilroy R."/>
            <person name="Ravi A."/>
            <person name="Getino M."/>
            <person name="Pursley I."/>
            <person name="Horton D.L."/>
            <person name="Alikhan N.F."/>
            <person name="Baker D."/>
            <person name="Gharbi K."/>
            <person name="Hall N."/>
            <person name="Watson M."/>
            <person name="Adriaenssens E.M."/>
            <person name="Foster-Nyarko E."/>
            <person name="Jarju S."/>
            <person name="Secka A."/>
            <person name="Antonio M."/>
            <person name="Oren A."/>
            <person name="Chaudhuri R.R."/>
            <person name="La Ragione R."/>
            <person name="Hildebrand F."/>
            <person name="Pallen M.J."/>
        </authorList>
    </citation>
    <scope>NUCLEOTIDE SEQUENCE</scope>
    <source>
        <strain evidence="1">10532</strain>
    </source>
</reference>
<dbReference type="InterPro" id="IPR018673">
    <property type="entry name" value="DUF2141"/>
</dbReference>
<proteinExistence type="predicted"/>
<comment type="caution">
    <text evidence="1">The sequence shown here is derived from an EMBL/GenBank/DDBJ whole genome shotgun (WGS) entry which is preliminary data.</text>
</comment>
<dbReference type="Pfam" id="PF09912">
    <property type="entry name" value="DUF2141"/>
    <property type="match status" value="1"/>
</dbReference>
<protein>
    <submittedName>
        <fullName evidence="1">DUF2141 domain-containing protein</fullName>
    </submittedName>
</protein>
<dbReference type="Proteomes" id="UP000823638">
    <property type="component" value="Unassembled WGS sequence"/>
</dbReference>
<organism evidence="1 2">
    <name type="scientific">Candidatus Gallitreponema excrementavium</name>
    <dbReference type="NCBI Taxonomy" id="2840840"/>
    <lineage>
        <taxon>Bacteria</taxon>
        <taxon>Pseudomonadati</taxon>
        <taxon>Spirochaetota</taxon>
        <taxon>Spirochaetia</taxon>
        <taxon>Spirochaetales</taxon>
        <taxon>Candidatus Gallitreponema</taxon>
    </lineage>
</organism>
<dbReference type="AlphaFoldDB" id="A0A9D9HQR6"/>
<name>A0A9D9HQR6_9SPIR</name>
<gene>
    <name evidence="1" type="ORF">IAA81_08365</name>
</gene>
<dbReference type="EMBL" id="JADIMM010000094">
    <property type="protein sequence ID" value="MBO8458220.1"/>
    <property type="molecule type" value="Genomic_DNA"/>
</dbReference>
<accession>A0A9D9HQR6</accession>
<evidence type="ECO:0000313" key="1">
    <source>
        <dbReference type="EMBL" id="MBO8458220.1"/>
    </source>
</evidence>
<evidence type="ECO:0000313" key="2">
    <source>
        <dbReference type="Proteomes" id="UP000823638"/>
    </source>
</evidence>